<dbReference type="Pfam" id="PF04734">
    <property type="entry name" value="Ceramidase_alk"/>
    <property type="match status" value="1"/>
</dbReference>
<organism evidence="10 11">
    <name type="scientific">Polyplax serrata</name>
    <name type="common">Common mouse louse</name>
    <dbReference type="NCBI Taxonomy" id="468196"/>
    <lineage>
        <taxon>Eukaryota</taxon>
        <taxon>Metazoa</taxon>
        <taxon>Ecdysozoa</taxon>
        <taxon>Arthropoda</taxon>
        <taxon>Hexapoda</taxon>
        <taxon>Insecta</taxon>
        <taxon>Pterygota</taxon>
        <taxon>Neoptera</taxon>
        <taxon>Paraneoptera</taxon>
        <taxon>Psocodea</taxon>
        <taxon>Troctomorpha</taxon>
        <taxon>Phthiraptera</taxon>
        <taxon>Anoplura</taxon>
        <taxon>Polyplacidae</taxon>
        <taxon>Polyplax</taxon>
    </lineage>
</organism>
<evidence type="ECO:0000313" key="11">
    <source>
        <dbReference type="Proteomes" id="UP001372834"/>
    </source>
</evidence>
<comment type="caution">
    <text evidence="10">The sequence shown here is derived from an EMBL/GenBank/DDBJ whole genome shotgun (WGS) entry which is preliminary data.</text>
</comment>
<dbReference type="GO" id="GO:0046872">
    <property type="term" value="F:metal ion binding"/>
    <property type="evidence" value="ECO:0007669"/>
    <property type="project" value="UniProtKB-KW"/>
</dbReference>
<comment type="catalytic activity">
    <reaction evidence="7">
        <text>an N-acylsphing-4-enine + H2O = sphing-4-enine + a fatty acid</text>
        <dbReference type="Rhea" id="RHEA:20856"/>
        <dbReference type="ChEBI" id="CHEBI:15377"/>
        <dbReference type="ChEBI" id="CHEBI:28868"/>
        <dbReference type="ChEBI" id="CHEBI:52639"/>
        <dbReference type="ChEBI" id="CHEBI:57756"/>
        <dbReference type="EC" id="3.5.1.23"/>
    </reaction>
</comment>
<comment type="cofactor">
    <cofactor evidence="6">
        <name>Zn(2+)</name>
        <dbReference type="ChEBI" id="CHEBI:29105"/>
    </cofactor>
    <text evidence="6">Binds 1 zinc ion per subunit.</text>
</comment>
<feature type="domain" description="Neutral/alkaline non-lysosomal ceramidase C-terminal" evidence="9">
    <location>
        <begin position="543"/>
        <end position="704"/>
    </location>
</feature>
<evidence type="ECO:0000256" key="7">
    <source>
        <dbReference type="RuleBase" id="RU366019"/>
    </source>
</evidence>
<proteinExistence type="inferred from homology"/>
<feature type="binding site" evidence="6">
    <location>
        <position position="125"/>
    </location>
    <ligand>
        <name>Zn(2+)</name>
        <dbReference type="ChEBI" id="CHEBI:29105"/>
    </ligand>
</feature>
<sequence length="735" mass="81086">MAEKNASEVPRLRRLILSGFLCLLFNGLNYAKADYEIGVGIADVTGPIAEINFMGYGKFDQKGTGLHLRQWARSYIIGDGDKTIVFVNVDVAMIGDGVRIQVIKNLQKLCGPIYNLDNVIISGTHTHSAPGGFLMYFLFDLPIRGFSTETFRALVNGIVQSVYSAHINKQRGKIFLAKGKVENANINRSPTAYLRNPEWERAMYDGDTDTEMVQLKFVGSDNRPLGVINWFPVHPTSMNNTNTLVSSDNVGYASIRFEQAINQKSVLGRGPFVAAFASSNLGDVSPNIKGPKCQKTGLPCDINHSTCPTAKDLCIASGPGRDMFESTAIIANRLFKTAWALWSSPGEEVKGPIKIVHQYVDMPNAEADIVKPDGTVTKVKGCLPAMGYSFAAGTMDGPGSFSFKQGTVSTNTMWNLVRNILATPTDEDIRCQAPKPILLATGRMTFPFDWQPKIVSTQLGLIGNVALVAVPGEFTTMAGRRLKNETTEMMKSWGVENATSIIAGLSNTYSDYITTYEEYQIQRYEGASTIYGPHTLSIYLKQYRKLMNALLNGVPVERGPEPQNLFNRKLSFILPVVYDLPKSGHKFGNVLVQPPPEVHPGETITVKFVSGNPRNNLMHGGSYFTVERFEASESVWTVEATDANWETIVTWKQTNKLLGISEMELEWSVPRDVIGGTYRIRHFGSYKTTANGITPYQGTTRTFQKVFPSTISDSLIPPFLRAAIPSSFDAYNSNL</sequence>
<dbReference type="PANTHER" id="PTHR12670:SF1">
    <property type="entry name" value="NEUTRAL CERAMIDASE"/>
    <property type="match status" value="1"/>
</dbReference>
<dbReference type="InterPro" id="IPR006823">
    <property type="entry name" value="Ceramidase_alk"/>
</dbReference>
<evidence type="ECO:0000256" key="4">
    <source>
        <dbReference type="ARBA" id="ARBA00022801"/>
    </source>
</evidence>
<evidence type="ECO:0000256" key="2">
    <source>
        <dbReference type="ARBA" id="ARBA00011891"/>
    </source>
</evidence>
<dbReference type="AlphaFoldDB" id="A0AAN8S6H3"/>
<feature type="domain" description="Neutral/alkaline non-lysosomal ceramidase N-terminal" evidence="8">
    <location>
        <begin position="35"/>
        <end position="540"/>
    </location>
</feature>
<evidence type="ECO:0000259" key="8">
    <source>
        <dbReference type="Pfam" id="PF04734"/>
    </source>
</evidence>
<evidence type="ECO:0000256" key="6">
    <source>
        <dbReference type="PIRSR" id="PIRSR606823-2"/>
    </source>
</evidence>
<feature type="binding site" evidence="6">
    <location>
        <position position="473"/>
    </location>
    <ligand>
        <name>Zn(2+)</name>
        <dbReference type="ChEBI" id="CHEBI:29105"/>
    </ligand>
</feature>
<dbReference type="InterPro" id="IPR031329">
    <property type="entry name" value="NEUT/ALK_ceramidase_N"/>
</dbReference>
<dbReference type="EC" id="3.5.1.23" evidence="2 7"/>
<accession>A0AAN8S6H3</accession>
<keyword evidence="4 7" id="KW-0378">Hydrolase</keyword>
<dbReference type="Pfam" id="PF17048">
    <property type="entry name" value="Ceramidse_alk_C"/>
    <property type="match status" value="1"/>
</dbReference>
<dbReference type="GO" id="GO:0005576">
    <property type="term" value="C:extracellular region"/>
    <property type="evidence" value="ECO:0007669"/>
    <property type="project" value="TreeGrafter"/>
</dbReference>
<protein>
    <recommendedName>
        <fullName evidence="3 7">Neutral ceramidase</fullName>
        <ecNumber evidence="2 7">3.5.1.23</ecNumber>
    </recommendedName>
</protein>
<dbReference type="GO" id="GO:0017040">
    <property type="term" value="F:N-acylsphingosine amidohydrolase activity"/>
    <property type="evidence" value="ECO:0007669"/>
    <property type="project" value="UniProtKB-UniRule"/>
</dbReference>
<reference evidence="10 11" key="1">
    <citation type="submission" date="2023-10" db="EMBL/GenBank/DDBJ databases">
        <title>Genomes of two closely related lineages of the louse Polyplax serrata with different host specificities.</title>
        <authorList>
            <person name="Martinu J."/>
            <person name="Tarabai H."/>
            <person name="Stefka J."/>
            <person name="Hypsa V."/>
        </authorList>
    </citation>
    <scope>NUCLEOTIDE SEQUENCE [LARGE SCALE GENOMIC DNA]</scope>
    <source>
        <strain evidence="10">HR10_N</strain>
    </source>
</reference>
<evidence type="ECO:0000313" key="10">
    <source>
        <dbReference type="EMBL" id="KAK6629589.1"/>
    </source>
</evidence>
<evidence type="ECO:0000256" key="3">
    <source>
        <dbReference type="ARBA" id="ARBA00019235"/>
    </source>
</evidence>
<dbReference type="GO" id="GO:0042759">
    <property type="term" value="P:long-chain fatty acid biosynthetic process"/>
    <property type="evidence" value="ECO:0007669"/>
    <property type="project" value="TreeGrafter"/>
</dbReference>
<dbReference type="Proteomes" id="UP001372834">
    <property type="component" value="Unassembled WGS sequence"/>
</dbReference>
<dbReference type="Gene3D" id="2.60.40.2300">
    <property type="entry name" value="Neutral/alkaline non-lysosomal ceramidase, C-terminal domain"/>
    <property type="match status" value="1"/>
</dbReference>
<dbReference type="EMBL" id="JAWJWE010000036">
    <property type="protein sequence ID" value="KAK6629589.1"/>
    <property type="molecule type" value="Genomic_DNA"/>
</dbReference>
<comment type="similarity">
    <text evidence="1 7">Belongs to the neutral ceramidase family.</text>
</comment>
<dbReference type="PANTHER" id="PTHR12670">
    <property type="entry name" value="CERAMIDASE"/>
    <property type="match status" value="1"/>
</dbReference>
<keyword evidence="6" id="KW-0479">Metal-binding</keyword>
<feature type="binding site" evidence="6">
    <location>
        <position position="512"/>
    </location>
    <ligand>
        <name>Zn(2+)</name>
        <dbReference type="ChEBI" id="CHEBI:29105"/>
    </ligand>
</feature>
<dbReference type="InterPro" id="IPR031331">
    <property type="entry name" value="NEUT/ALK_ceramidase_C"/>
</dbReference>
<evidence type="ECO:0000256" key="5">
    <source>
        <dbReference type="PIRSR" id="PIRSR606823-1"/>
    </source>
</evidence>
<dbReference type="GO" id="GO:0046512">
    <property type="term" value="P:sphingosine biosynthetic process"/>
    <property type="evidence" value="ECO:0007669"/>
    <property type="project" value="TreeGrafter"/>
</dbReference>
<evidence type="ECO:0000256" key="1">
    <source>
        <dbReference type="ARBA" id="ARBA00009835"/>
    </source>
</evidence>
<feature type="active site" description="Nucleophile" evidence="5">
    <location>
        <position position="285"/>
    </location>
</feature>
<dbReference type="GO" id="GO:0046514">
    <property type="term" value="P:ceramide catabolic process"/>
    <property type="evidence" value="ECO:0007669"/>
    <property type="project" value="InterPro"/>
</dbReference>
<feature type="binding site" evidence="6">
    <location>
        <position position="234"/>
    </location>
    <ligand>
        <name>Zn(2+)</name>
        <dbReference type="ChEBI" id="CHEBI:29105"/>
    </ligand>
</feature>
<keyword evidence="7" id="KW-0443">Lipid metabolism</keyword>
<dbReference type="InterPro" id="IPR038445">
    <property type="entry name" value="NCDase_C_sf"/>
</dbReference>
<name>A0AAN8S6H3_POLSC</name>
<gene>
    <name evidence="10" type="ORF">RUM43_003406</name>
</gene>
<evidence type="ECO:0000259" key="9">
    <source>
        <dbReference type="Pfam" id="PF17048"/>
    </source>
</evidence>
<keyword evidence="6" id="KW-0862">Zinc</keyword>
<keyword evidence="7" id="KW-0746">Sphingolipid metabolism</keyword>
<dbReference type="GO" id="GO:0016020">
    <property type="term" value="C:membrane"/>
    <property type="evidence" value="ECO:0007669"/>
    <property type="project" value="GOC"/>
</dbReference>